<organism evidence="1 2">
    <name type="scientific">Brachionus plicatilis</name>
    <name type="common">Marine rotifer</name>
    <name type="synonym">Brachionus muelleri</name>
    <dbReference type="NCBI Taxonomy" id="10195"/>
    <lineage>
        <taxon>Eukaryota</taxon>
        <taxon>Metazoa</taxon>
        <taxon>Spiralia</taxon>
        <taxon>Gnathifera</taxon>
        <taxon>Rotifera</taxon>
        <taxon>Eurotatoria</taxon>
        <taxon>Monogononta</taxon>
        <taxon>Pseudotrocha</taxon>
        <taxon>Ploima</taxon>
        <taxon>Brachionidae</taxon>
        <taxon>Brachionus</taxon>
    </lineage>
</organism>
<proteinExistence type="predicted"/>
<comment type="caution">
    <text evidence="1">The sequence shown here is derived from an EMBL/GenBank/DDBJ whole genome shotgun (WGS) entry which is preliminary data.</text>
</comment>
<sequence>MIRAGHKANSSKGLSHFATFDSGTRSWRPAHKNIVADGDLVNSGFGNAFVLAGHGVLGSDDPQIARSLKIVLSVPSTIQHYVLVIKLPHIGQVNVDRFVGCAWQKKCLIYICNYVGINGLFDPGALHHIQVSRGGCTAQPVRCITKCDTCYDQIAVLQHPEPAAIAHRYIVLIPLDIGLGCTFWIAHNCGIAINSRSDCALHWLLDKSRLKFYDSEFGS</sequence>
<accession>A0A3M7T2T8</accession>
<evidence type="ECO:0000313" key="2">
    <source>
        <dbReference type="Proteomes" id="UP000276133"/>
    </source>
</evidence>
<gene>
    <name evidence="1" type="ORF">BpHYR1_044673</name>
</gene>
<dbReference type="Proteomes" id="UP000276133">
    <property type="component" value="Unassembled WGS sequence"/>
</dbReference>
<keyword evidence="2" id="KW-1185">Reference proteome</keyword>
<name>A0A3M7T2T8_BRAPC</name>
<protein>
    <submittedName>
        <fullName evidence="1">Uncharacterized protein</fullName>
    </submittedName>
</protein>
<reference evidence="1 2" key="1">
    <citation type="journal article" date="2018" name="Sci. Rep.">
        <title>Genomic signatures of local adaptation to the degree of environmental predictability in rotifers.</title>
        <authorList>
            <person name="Franch-Gras L."/>
            <person name="Hahn C."/>
            <person name="Garcia-Roger E.M."/>
            <person name="Carmona M.J."/>
            <person name="Serra M."/>
            <person name="Gomez A."/>
        </authorList>
    </citation>
    <scope>NUCLEOTIDE SEQUENCE [LARGE SCALE GENOMIC DNA]</scope>
    <source>
        <strain evidence="1">HYR1</strain>
    </source>
</reference>
<evidence type="ECO:0000313" key="1">
    <source>
        <dbReference type="EMBL" id="RNA42170.1"/>
    </source>
</evidence>
<dbReference type="AlphaFoldDB" id="A0A3M7T2T8"/>
<dbReference type="EMBL" id="REGN01000408">
    <property type="protein sequence ID" value="RNA42170.1"/>
    <property type="molecule type" value="Genomic_DNA"/>
</dbReference>